<evidence type="ECO:0000313" key="2">
    <source>
        <dbReference type="Proteomes" id="UP000274131"/>
    </source>
</evidence>
<dbReference type="OrthoDB" id="5821209at2759"/>
<evidence type="ECO:0000313" key="3">
    <source>
        <dbReference type="WBParaSite" id="EVEC_0001236301-mRNA-1"/>
    </source>
</evidence>
<reference evidence="1 2" key="2">
    <citation type="submission" date="2018-10" db="EMBL/GenBank/DDBJ databases">
        <authorList>
            <consortium name="Pathogen Informatics"/>
        </authorList>
    </citation>
    <scope>NUCLEOTIDE SEQUENCE [LARGE SCALE GENOMIC DNA]</scope>
</reference>
<evidence type="ECO:0000313" key="1">
    <source>
        <dbReference type="EMBL" id="VDD96812.1"/>
    </source>
</evidence>
<reference evidence="3" key="1">
    <citation type="submission" date="2017-02" db="UniProtKB">
        <authorList>
            <consortium name="WormBaseParasite"/>
        </authorList>
    </citation>
    <scope>IDENTIFICATION</scope>
</reference>
<protein>
    <submittedName>
        <fullName evidence="3">DEUBAD domain-containing protein</fullName>
    </submittedName>
</protein>
<dbReference type="Proteomes" id="UP000274131">
    <property type="component" value="Unassembled WGS sequence"/>
</dbReference>
<dbReference type="AlphaFoldDB" id="A0A0N4VN17"/>
<gene>
    <name evidence="1" type="ORF">EVEC_LOCUS11563</name>
</gene>
<keyword evidence="2" id="KW-1185">Reference proteome</keyword>
<sequence length="167" mass="18447">MTGLHILLGHLEVRKQIKDEQWASTLFGPTGVLTTIFHIMDDRRKDSIPKPKPVDLAKIFEAFLTSPQGDFEDPIAELPEFLGICNRLSCGDIYKAIDQFRKSEFFTNFQTALQLIQDPKGWEILGDLLSNPELISQVTGGGGSGLSNIFGSGLTEVNKKEGKPRTG</sequence>
<organism evidence="3">
    <name type="scientific">Enterobius vermicularis</name>
    <name type="common">Human pinworm</name>
    <dbReference type="NCBI Taxonomy" id="51028"/>
    <lineage>
        <taxon>Eukaryota</taxon>
        <taxon>Metazoa</taxon>
        <taxon>Ecdysozoa</taxon>
        <taxon>Nematoda</taxon>
        <taxon>Chromadorea</taxon>
        <taxon>Rhabditida</taxon>
        <taxon>Spirurina</taxon>
        <taxon>Oxyuridomorpha</taxon>
        <taxon>Oxyuroidea</taxon>
        <taxon>Oxyuridae</taxon>
        <taxon>Enterobius</taxon>
    </lineage>
</organism>
<dbReference type="WBParaSite" id="EVEC_0001236301-mRNA-1">
    <property type="protein sequence ID" value="EVEC_0001236301-mRNA-1"/>
    <property type="gene ID" value="EVEC_0001236301"/>
</dbReference>
<dbReference type="EMBL" id="UXUI01012297">
    <property type="protein sequence ID" value="VDD96812.1"/>
    <property type="molecule type" value="Genomic_DNA"/>
</dbReference>
<name>A0A0N4VN17_ENTVE</name>
<accession>A0A0N4VN17</accession>
<proteinExistence type="predicted"/>